<gene>
    <name evidence="1" type="ORF">FHW12_001045</name>
</gene>
<comment type="caution">
    <text evidence="1">The sequence shown here is derived from an EMBL/GenBank/DDBJ whole genome shotgun (WGS) entry which is preliminary data.</text>
</comment>
<reference evidence="1 2" key="1">
    <citation type="submission" date="2020-07" db="EMBL/GenBank/DDBJ databases">
        <title>Genomic Encyclopedia of Type Strains, Phase IV (KMG-V): Genome sequencing to study the core and pangenomes of soil and plant-associated prokaryotes.</title>
        <authorList>
            <person name="Whitman W."/>
        </authorList>
    </citation>
    <scope>NUCLEOTIDE SEQUENCE [LARGE SCALE GENOMIC DNA]</scope>
    <source>
        <strain evidence="1 2">RH2WT43</strain>
    </source>
</reference>
<protein>
    <submittedName>
        <fullName evidence="1">Prephenate dehydrogenase</fullName>
    </submittedName>
</protein>
<proteinExistence type="predicted"/>
<sequence>MHASFAGSSGNWSVVATIEVEARVPLVMHLPKESTGFRMMQRVTAPQGYAWVDICVDLSSGMLHAAQVARTVLAELASCNLAGFRVISGEHYLTMGSPA</sequence>
<organism evidence="1 2">
    <name type="scientific">Dokdonella fugitiva</name>
    <dbReference type="NCBI Taxonomy" id="328517"/>
    <lineage>
        <taxon>Bacteria</taxon>
        <taxon>Pseudomonadati</taxon>
        <taxon>Pseudomonadota</taxon>
        <taxon>Gammaproteobacteria</taxon>
        <taxon>Lysobacterales</taxon>
        <taxon>Rhodanobacteraceae</taxon>
        <taxon>Dokdonella</taxon>
    </lineage>
</organism>
<dbReference type="RefSeq" id="WP_182529896.1">
    <property type="nucleotide sequence ID" value="NZ_JACGXL010000001.1"/>
</dbReference>
<dbReference type="Proteomes" id="UP000550401">
    <property type="component" value="Unassembled WGS sequence"/>
</dbReference>
<accession>A0A839F3H5</accession>
<evidence type="ECO:0000313" key="2">
    <source>
        <dbReference type="Proteomes" id="UP000550401"/>
    </source>
</evidence>
<keyword evidence="2" id="KW-1185">Reference proteome</keyword>
<dbReference type="EMBL" id="JACGXL010000001">
    <property type="protein sequence ID" value="MBA8886854.1"/>
    <property type="molecule type" value="Genomic_DNA"/>
</dbReference>
<evidence type="ECO:0000313" key="1">
    <source>
        <dbReference type="EMBL" id="MBA8886854.1"/>
    </source>
</evidence>
<name>A0A839F3H5_9GAMM</name>
<dbReference type="AlphaFoldDB" id="A0A839F3H5"/>